<accession>A0A2H1FE59</accession>
<sequence length="118" mass="12911">MVDKTLIECINGGGRVLLSGVEKIQLNDSVHPEGHIVTIYQQDIVPCALDLLTELVKYKMVTLLARGQSIPTAVAVANIVTENMMKGNSKILDIVVDSEEEKDRPLVSIIKITVLKTN</sequence>
<dbReference type="GO" id="GO:0003676">
    <property type="term" value="F:nucleic acid binding"/>
    <property type="evidence" value="ECO:0007669"/>
    <property type="project" value="InterPro"/>
</dbReference>
<dbReference type="Gene3D" id="3.30.110.20">
    <property type="entry name" value="Alba-like domain"/>
    <property type="match status" value="1"/>
</dbReference>
<reference evidence="3" key="1">
    <citation type="submission" date="2017-03" db="EMBL/GenBank/DDBJ databases">
        <authorList>
            <person name="Herbold C."/>
        </authorList>
    </citation>
    <scope>NUCLEOTIDE SEQUENCE [LARGE SCALE GENOMIC DNA]</scope>
</reference>
<gene>
    <name evidence="2" type="ORF">NCS_10838</name>
</gene>
<dbReference type="AlphaFoldDB" id="A0A2H1FE59"/>
<dbReference type="Pfam" id="PF01918">
    <property type="entry name" value="Alba"/>
    <property type="match status" value="1"/>
</dbReference>
<organism evidence="2 3">
    <name type="scientific">Candidatus Nitrosotalea okcheonensis</name>
    <dbReference type="NCBI Taxonomy" id="1903276"/>
    <lineage>
        <taxon>Archaea</taxon>
        <taxon>Nitrososphaerota</taxon>
        <taxon>Nitrososphaeria</taxon>
        <taxon>Nitrosotaleales</taxon>
        <taxon>Nitrosotaleaceae</taxon>
        <taxon>Nitrosotalea</taxon>
    </lineage>
</organism>
<proteinExistence type="predicted"/>
<dbReference type="EMBL" id="LT841358">
    <property type="protein sequence ID" value="SMH71031.1"/>
    <property type="molecule type" value="Genomic_DNA"/>
</dbReference>
<dbReference type="SUPFAM" id="SSF82704">
    <property type="entry name" value="AlbA-like"/>
    <property type="match status" value="1"/>
</dbReference>
<feature type="domain" description="DNA/RNA-binding protein Alba-like" evidence="1">
    <location>
        <begin position="47"/>
        <end position="91"/>
    </location>
</feature>
<dbReference type="InterPro" id="IPR002775">
    <property type="entry name" value="DNA/RNA-bd_Alba-like"/>
</dbReference>
<keyword evidence="3" id="KW-1185">Reference proteome</keyword>
<evidence type="ECO:0000313" key="2">
    <source>
        <dbReference type="EMBL" id="SMH71031.1"/>
    </source>
</evidence>
<protein>
    <submittedName>
        <fullName evidence="2">Putative Alba, DNA/RNA-binding protein</fullName>
    </submittedName>
</protein>
<name>A0A2H1FE59_9ARCH</name>
<evidence type="ECO:0000259" key="1">
    <source>
        <dbReference type="Pfam" id="PF01918"/>
    </source>
</evidence>
<evidence type="ECO:0000313" key="3">
    <source>
        <dbReference type="Proteomes" id="UP000230607"/>
    </source>
</evidence>
<dbReference type="Proteomes" id="UP000230607">
    <property type="component" value="Chromosome 1"/>
</dbReference>
<dbReference type="InterPro" id="IPR036882">
    <property type="entry name" value="Alba-like_dom_sf"/>
</dbReference>